<feature type="domain" description="C2H2-type" evidence="3">
    <location>
        <begin position="25"/>
        <end position="57"/>
    </location>
</feature>
<dbReference type="EMBL" id="LSRX01000014">
    <property type="protein sequence ID" value="OLQ14516.1"/>
    <property type="molecule type" value="Genomic_DNA"/>
</dbReference>
<dbReference type="Proteomes" id="UP000186817">
    <property type="component" value="Unassembled WGS sequence"/>
</dbReference>
<dbReference type="PROSITE" id="PS50157">
    <property type="entry name" value="ZINC_FINGER_C2H2_2"/>
    <property type="match status" value="1"/>
</dbReference>
<dbReference type="InterPro" id="IPR013087">
    <property type="entry name" value="Znf_C2H2_type"/>
</dbReference>
<accession>A0A1Q9F4B4</accession>
<comment type="caution">
    <text evidence="4">The sequence shown here is derived from an EMBL/GenBank/DDBJ whole genome shotgun (WGS) entry which is preliminary data.</text>
</comment>
<evidence type="ECO:0000313" key="5">
    <source>
        <dbReference type="Proteomes" id="UP000186817"/>
    </source>
</evidence>
<proteinExistence type="predicted"/>
<evidence type="ECO:0000256" key="1">
    <source>
        <dbReference type="PROSITE-ProRule" id="PRU00042"/>
    </source>
</evidence>
<feature type="compositionally biased region" description="Polar residues" evidence="2">
    <location>
        <begin position="417"/>
        <end position="428"/>
    </location>
</feature>
<feature type="region of interest" description="Disordered" evidence="2">
    <location>
        <begin position="1"/>
        <end position="20"/>
    </location>
</feature>
<evidence type="ECO:0000313" key="4">
    <source>
        <dbReference type="EMBL" id="OLQ14516.1"/>
    </source>
</evidence>
<keyword evidence="1" id="KW-0479">Metal-binding</keyword>
<feature type="compositionally biased region" description="Basic and acidic residues" evidence="2">
    <location>
        <begin position="9"/>
        <end position="20"/>
    </location>
</feature>
<feature type="compositionally biased region" description="Basic and acidic residues" evidence="2">
    <location>
        <begin position="429"/>
        <end position="439"/>
    </location>
</feature>
<protein>
    <recommendedName>
        <fullName evidence="3">C2H2-type domain-containing protein</fullName>
    </recommendedName>
</protein>
<feature type="region of interest" description="Disordered" evidence="2">
    <location>
        <begin position="417"/>
        <end position="439"/>
    </location>
</feature>
<feature type="compositionally biased region" description="Polar residues" evidence="2">
    <location>
        <begin position="154"/>
        <end position="170"/>
    </location>
</feature>
<keyword evidence="1" id="KW-0862">Zinc</keyword>
<feature type="compositionally biased region" description="Basic and acidic residues" evidence="2">
    <location>
        <begin position="118"/>
        <end position="133"/>
    </location>
</feature>
<keyword evidence="5" id="KW-1185">Reference proteome</keyword>
<name>A0A1Q9F4B4_SYMMI</name>
<organism evidence="4 5">
    <name type="scientific">Symbiodinium microadriaticum</name>
    <name type="common">Dinoflagellate</name>
    <name type="synonym">Zooxanthella microadriatica</name>
    <dbReference type="NCBI Taxonomy" id="2951"/>
    <lineage>
        <taxon>Eukaryota</taxon>
        <taxon>Sar</taxon>
        <taxon>Alveolata</taxon>
        <taxon>Dinophyceae</taxon>
        <taxon>Suessiales</taxon>
        <taxon>Symbiodiniaceae</taxon>
        <taxon>Symbiodinium</taxon>
    </lineage>
</organism>
<gene>
    <name evidence="4" type="ORF">AK812_SmicGene1369</name>
</gene>
<dbReference type="GO" id="GO:0008270">
    <property type="term" value="F:zinc ion binding"/>
    <property type="evidence" value="ECO:0007669"/>
    <property type="project" value="UniProtKB-KW"/>
</dbReference>
<evidence type="ECO:0000259" key="3">
    <source>
        <dbReference type="PROSITE" id="PS50157"/>
    </source>
</evidence>
<keyword evidence="1" id="KW-0863">Zinc-finger</keyword>
<feature type="compositionally biased region" description="Basic and acidic residues" evidence="2">
    <location>
        <begin position="69"/>
        <end position="95"/>
    </location>
</feature>
<sequence>MHGVTPEPPTDKQPKWSEHMHNGMPHCRHCGKIFTRVEGFRKHIRKSCIILHGREQLVPQSPGGEVPPGEERRRSVKSLSDRRRMEEQMEVDQAREAQQQLLEVLGANTPSSLGGAGKKLERDDEPGDKEAESLPKYQRGQHKGMQSGGGKGWRQTSSSQDWWSKQSRGSQDPWAASAAENKLPDTATQQLLRTLVKMVTRHEEELARIRIDTNFMLFMDVMPEGVYDLMKLTAEKWHEKYTAKQVSMSLRVMLMLALLGEIQDRMSKTVADDDQLQRCINVGWMAEGSTRLNPVYLYHRWNPETRTQEKSDHPPLTHMNALSHMQTLQEMIVQPNVLTRFRSTRPLAKDPKGEVVPFLLSLSLRQCQAEKCHSTLTALSGCACLKLAGVRLRPDRGQKQPLMKELEQAYLGVPYTDWTQRDPSWNRPQRNDKSDEKDQ</sequence>
<feature type="region of interest" description="Disordered" evidence="2">
    <location>
        <begin position="58"/>
        <end position="182"/>
    </location>
</feature>
<dbReference type="AlphaFoldDB" id="A0A1Q9F4B4"/>
<reference evidence="4 5" key="1">
    <citation type="submission" date="2016-02" db="EMBL/GenBank/DDBJ databases">
        <title>Genome analysis of coral dinoflagellate symbionts highlights evolutionary adaptations to a symbiotic lifestyle.</title>
        <authorList>
            <person name="Aranda M."/>
            <person name="Li Y."/>
            <person name="Liew Y.J."/>
            <person name="Baumgarten S."/>
            <person name="Simakov O."/>
            <person name="Wilson M."/>
            <person name="Piel J."/>
            <person name="Ashoor H."/>
            <person name="Bougouffa S."/>
            <person name="Bajic V.B."/>
            <person name="Ryu T."/>
            <person name="Ravasi T."/>
            <person name="Bayer T."/>
            <person name="Micklem G."/>
            <person name="Kim H."/>
            <person name="Bhak J."/>
            <person name="Lajeunesse T.C."/>
            <person name="Voolstra C.R."/>
        </authorList>
    </citation>
    <scope>NUCLEOTIDE SEQUENCE [LARGE SCALE GENOMIC DNA]</scope>
    <source>
        <strain evidence="4 5">CCMP2467</strain>
    </source>
</reference>
<dbReference type="OrthoDB" id="453610at2759"/>
<evidence type="ECO:0000256" key="2">
    <source>
        <dbReference type="SAM" id="MobiDB-lite"/>
    </source>
</evidence>